<evidence type="ECO:0000256" key="9">
    <source>
        <dbReference type="ARBA" id="ARBA00023098"/>
    </source>
</evidence>
<dbReference type="InterPro" id="IPR024320">
    <property type="entry name" value="LPG_synthase_C"/>
</dbReference>
<dbReference type="EC" id="2.3.2.3" evidence="3 14"/>
<feature type="transmembrane region" description="Helical" evidence="14">
    <location>
        <begin position="194"/>
        <end position="216"/>
    </location>
</feature>
<evidence type="ECO:0000313" key="16">
    <source>
        <dbReference type="EMBL" id="KSU48061.1"/>
    </source>
</evidence>
<comment type="catalytic activity">
    <reaction evidence="13 14">
        <text>L-lysyl-tRNA(Lys) + a 1,2-diacyl-sn-glycero-3-phospho-(1'-sn-glycerol) = a 1,2-diacyl-sn-glycero-3-phospho-1'-(3'-O-L-lysyl)-sn-glycerol + tRNA(Lys)</text>
        <dbReference type="Rhea" id="RHEA:10668"/>
        <dbReference type="Rhea" id="RHEA-COMP:9696"/>
        <dbReference type="Rhea" id="RHEA-COMP:9697"/>
        <dbReference type="ChEBI" id="CHEBI:64716"/>
        <dbReference type="ChEBI" id="CHEBI:75792"/>
        <dbReference type="ChEBI" id="CHEBI:78442"/>
        <dbReference type="ChEBI" id="CHEBI:78529"/>
        <dbReference type="EC" id="2.3.2.3"/>
    </reaction>
</comment>
<keyword evidence="10 14" id="KW-0472">Membrane</keyword>
<feature type="transmembrane region" description="Helical" evidence="14">
    <location>
        <begin position="492"/>
        <end position="515"/>
    </location>
</feature>
<evidence type="ECO:0000256" key="12">
    <source>
        <dbReference type="ARBA" id="ARBA00031899"/>
    </source>
</evidence>
<accession>A0A0V8GCP4</accession>
<dbReference type="NCBIfam" id="NF033480">
    <property type="entry name" value="bifunc_MprF"/>
    <property type="match status" value="1"/>
</dbReference>
<evidence type="ECO:0000256" key="13">
    <source>
        <dbReference type="ARBA" id="ARBA00047540"/>
    </source>
</evidence>
<dbReference type="InterPro" id="IPR051211">
    <property type="entry name" value="PG_lysyltransferase"/>
</dbReference>
<keyword evidence="6 14" id="KW-0808">Transferase</keyword>
<dbReference type="GO" id="GO:0046677">
    <property type="term" value="P:response to antibiotic"/>
    <property type="evidence" value="ECO:0007669"/>
    <property type="project" value="UniProtKB-KW"/>
</dbReference>
<dbReference type="InterPro" id="IPR022791">
    <property type="entry name" value="L-PG_synthase/AglD"/>
</dbReference>
<dbReference type="EMBL" id="LNQL01000005">
    <property type="protein sequence ID" value="KSU48061.1"/>
    <property type="molecule type" value="Genomic_DNA"/>
</dbReference>
<protein>
    <recommendedName>
        <fullName evidence="4 14">Phosphatidylglycerol lysyltransferase</fullName>
        <ecNumber evidence="3 14">2.3.2.3</ecNumber>
    </recommendedName>
    <alternativeName>
        <fullName evidence="12 14">Lysylphosphatidylglycerol synthase</fullName>
    </alternativeName>
</protein>
<evidence type="ECO:0000256" key="10">
    <source>
        <dbReference type="ARBA" id="ARBA00023136"/>
    </source>
</evidence>
<evidence type="ECO:0000256" key="11">
    <source>
        <dbReference type="ARBA" id="ARBA00023251"/>
    </source>
</evidence>
<comment type="caution">
    <text evidence="16">The sequence shown here is derived from an EMBL/GenBank/DDBJ whole genome shotgun (WGS) entry which is preliminary data.</text>
</comment>
<feature type="transmembrane region" description="Helical" evidence="14">
    <location>
        <begin position="401"/>
        <end position="417"/>
    </location>
</feature>
<feature type="transmembrane region" description="Helical" evidence="14">
    <location>
        <begin position="373"/>
        <end position="394"/>
    </location>
</feature>
<dbReference type="GO" id="GO:0005886">
    <property type="term" value="C:plasma membrane"/>
    <property type="evidence" value="ECO:0007669"/>
    <property type="project" value="UniProtKB-SubCell"/>
</dbReference>
<dbReference type="GO" id="GO:0006629">
    <property type="term" value="P:lipid metabolic process"/>
    <property type="evidence" value="ECO:0007669"/>
    <property type="project" value="UniProtKB-KW"/>
</dbReference>
<evidence type="ECO:0000256" key="2">
    <source>
        <dbReference type="ARBA" id="ARBA00008627"/>
    </source>
</evidence>
<evidence type="ECO:0000256" key="4">
    <source>
        <dbReference type="ARBA" id="ARBA00021546"/>
    </source>
</evidence>
<feature type="transmembrane region" description="Helical" evidence="14">
    <location>
        <begin position="85"/>
        <end position="110"/>
    </location>
</feature>
<organism evidence="16 17">
    <name type="scientific">Exiguobacterium indicum</name>
    <dbReference type="NCBI Taxonomy" id="296995"/>
    <lineage>
        <taxon>Bacteria</taxon>
        <taxon>Bacillati</taxon>
        <taxon>Bacillota</taxon>
        <taxon>Bacilli</taxon>
        <taxon>Bacillales</taxon>
        <taxon>Bacillales Family XII. Incertae Sedis</taxon>
        <taxon>Exiguobacterium</taxon>
    </lineage>
</organism>
<proteinExistence type="inferred from homology"/>
<feature type="transmembrane region" description="Helical" evidence="14">
    <location>
        <begin position="334"/>
        <end position="353"/>
    </location>
</feature>
<keyword evidence="7 14" id="KW-0812">Transmembrane</keyword>
<dbReference type="Pfam" id="PF09924">
    <property type="entry name" value="LPG_synthase_C"/>
    <property type="match status" value="1"/>
</dbReference>
<keyword evidence="8 14" id="KW-1133">Transmembrane helix</keyword>
<dbReference type="GO" id="GO:0050071">
    <property type="term" value="F:phosphatidylglycerol lysyltransferase activity"/>
    <property type="evidence" value="ECO:0007669"/>
    <property type="project" value="UniProtKB-EC"/>
</dbReference>
<dbReference type="RefSeq" id="WP_058265718.1">
    <property type="nucleotide sequence ID" value="NZ_FMYN01000005.1"/>
</dbReference>
<dbReference type="Proteomes" id="UP000053797">
    <property type="component" value="Unassembled WGS sequence"/>
</dbReference>
<dbReference type="PANTHER" id="PTHR34697">
    <property type="entry name" value="PHOSPHATIDYLGLYCEROL LYSYLTRANSFERASE"/>
    <property type="match status" value="1"/>
</dbReference>
<feature type="transmembrane region" description="Helical" evidence="14">
    <location>
        <begin position="130"/>
        <end position="150"/>
    </location>
</feature>
<dbReference type="OrthoDB" id="145485at2"/>
<evidence type="ECO:0000256" key="8">
    <source>
        <dbReference type="ARBA" id="ARBA00022989"/>
    </source>
</evidence>
<feature type="transmembrane region" description="Helical" evidence="14">
    <location>
        <begin position="454"/>
        <end position="476"/>
    </location>
</feature>
<dbReference type="NCBIfam" id="TIGR00374">
    <property type="entry name" value="flippase-like domain"/>
    <property type="match status" value="1"/>
</dbReference>
<comment type="function">
    <text evidence="14">Catalyzes the transfer of a lysyl group from L-lysyl-tRNA(Lys) to membrane-bound phosphatidylglycerol (PG), which produces lysylphosphatidylglycerol (LPG), a major component of the bacterial membrane with a positive net charge. LPG synthesis contributes to bacterial virulence as it is involved in the resistance mechanism against cationic antimicrobial peptides (CAMP) produces by the host's immune system (defensins, cathelicidins) and by the competing microorganisms.</text>
</comment>
<feature type="transmembrane region" description="Helical" evidence="14">
    <location>
        <begin position="162"/>
        <end position="182"/>
    </location>
</feature>
<evidence type="ECO:0000256" key="6">
    <source>
        <dbReference type="ARBA" id="ARBA00022679"/>
    </source>
</evidence>
<comment type="subcellular location">
    <subcellularLocation>
        <location evidence="1 14">Cell membrane</location>
        <topology evidence="1 14">Multi-pass membrane protein</topology>
    </subcellularLocation>
</comment>
<dbReference type="InterPro" id="IPR016181">
    <property type="entry name" value="Acyl_CoA_acyltransferase"/>
</dbReference>
<evidence type="ECO:0000256" key="14">
    <source>
        <dbReference type="RuleBase" id="RU363042"/>
    </source>
</evidence>
<keyword evidence="5" id="KW-1003">Cell membrane</keyword>
<dbReference type="PANTHER" id="PTHR34697:SF2">
    <property type="entry name" value="PHOSPHATIDYLGLYCEROL LYSYLTRANSFERASE"/>
    <property type="match status" value="1"/>
</dbReference>
<evidence type="ECO:0000313" key="17">
    <source>
        <dbReference type="Proteomes" id="UP000053797"/>
    </source>
</evidence>
<evidence type="ECO:0000256" key="5">
    <source>
        <dbReference type="ARBA" id="ARBA00022475"/>
    </source>
</evidence>
<evidence type="ECO:0000259" key="15">
    <source>
        <dbReference type="Pfam" id="PF09924"/>
    </source>
</evidence>
<evidence type="ECO:0000256" key="1">
    <source>
        <dbReference type="ARBA" id="ARBA00004651"/>
    </source>
</evidence>
<keyword evidence="11 14" id="KW-0046">Antibiotic resistance</keyword>
<feature type="transmembrane region" description="Helical" evidence="14">
    <location>
        <begin position="268"/>
        <end position="293"/>
    </location>
</feature>
<feature type="transmembrane region" description="Helical" evidence="14">
    <location>
        <begin position="228"/>
        <end position="248"/>
    </location>
</feature>
<feature type="transmembrane region" description="Helical" evidence="14">
    <location>
        <begin position="423"/>
        <end position="442"/>
    </location>
</feature>
<feature type="transmembrane region" description="Helical" evidence="14">
    <location>
        <begin position="49"/>
        <end position="73"/>
    </location>
</feature>
<sequence>MKFSKQRIMTIAKIILPIVLIGFIFYQGQNELRSLSLQESIQAIRQVPSWQFILLIFAGLAAVSTMFFYDFFLLRSLEAKAPIGLIFRASWIANSFNGIIGFGGLAGMAIRSALYRPFVEGGRLLKAIGWMAPTLISGLSILSALSLLHVFPAFEVLDLKKWLWPVIIGVAFFFPLYLLFSFRRGNSSIHPKSIALYSLVSLAEWFSAGVVVYLILAALGTDVSFSKVIGVFIIAATAGLISMVPGGFGSFDLVFLIGMQRAGVEEGIVLTGLLIYRLVYYLIPFLIGVIFSAREFSGPVVKMIEDKPIVGPSMEVGGVIWRLQLRFLSKIRHFTLALITLVAGITIWGLAILPPVSTQYEYLESKLPHEALLLANSFFLMGGLLFVLLSTALYRRTKRSLYMMYGASFFALIGMALRGFNLISFLAVILVLVLLLMSRKAFHRERTLITTTRFIRVAFAGLLYIGGFVFFGYAFYTLGSADGTKVYPAHEIFMFAASASIFALVYVLVFIRLFNTFNQPVLGERFDAEKIESVLREQGGNYLSHLAFLGDKRFFFSETGRSFIQFSQTGNRIMVLGDPSGDPKEHSQVIASFLRRVEDLGYIPNIYQIQAQNMSLYHDFGFNFFKLGEEAIVDIPSFTVSGKKRAGLRSIKNRFEREGMTFEVVEPPISGTLLAELQEVSDEWLGGKSEKGFSLGYFHEPYLNRAPIGIMREAEGRLIGFMTFMPAYQEGVLSIDLMRFRPDGPNGIMDAMFIRLFEYAKDEGYHTFNMGMAPLSSVGEDETSFWQERVAADVFNNIRYMYSFTGLRRYKEKYDPKWEGRYLAYRKRQSLPMAILKATRLISRKKDRILLP</sequence>
<dbReference type="GO" id="GO:0055091">
    <property type="term" value="P:phospholipid homeostasis"/>
    <property type="evidence" value="ECO:0007669"/>
    <property type="project" value="TreeGrafter"/>
</dbReference>
<reference evidence="16 17" key="1">
    <citation type="journal article" date="2015" name="Int. J. Syst. Evol. Microbiol.">
        <title>Exiguobacterium enclense sp. nov., isolated from sediment.</title>
        <authorList>
            <person name="Dastager S.G."/>
            <person name="Mawlankar R."/>
            <person name="Sonalkar V.V."/>
            <person name="Thorat M.N."/>
            <person name="Mual P."/>
            <person name="Verma A."/>
            <person name="Krishnamurthi S."/>
            <person name="Tang S.K."/>
            <person name="Li W.J."/>
        </authorList>
    </citation>
    <scope>NUCLEOTIDE SEQUENCE [LARGE SCALE GENOMIC DNA]</scope>
    <source>
        <strain evidence="16 17">NIO-1109</strain>
    </source>
</reference>
<keyword evidence="9 14" id="KW-0443">Lipid metabolism</keyword>
<dbReference type="SUPFAM" id="SSF55729">
    <property type="entry name" value="Acyl-CoA N-acyltransferases (Nat)"/>
    <property type="match status" value="1"/>
</dbReference>
<gene>
    <name evidence="14" type="primary">mprF</name>
    <name evidence="16" type="ORF">AS033_13040</name>
</gene>
<dbReference type="Pfam" id="PF03706">
    <property type="entry name" value="LPG_synthase_TM"/>
    <property type="match status" value="1"/>
</dbReference>
<evidence type="ECO:0000256" key="3">
    <source>
        <dbReference type="ARBA" id="ARBA00012014"/>
    </source>
</evidence>
<dbReference type="AlphaFoldDB" id="A0A0V8GCP4"/>
<feature type="domain" description="Phosphatidylglycerol lysyltransferase C-terminal" evidence="15">
    <location>
        <begin position="535"/>
        <end position="825"/>
    </location>
</feature>
<feature type="transmembrane region" description="Helical" evidence="14">
    <location>
        <begin position="12"/>
        <end position="29"/>
    </location>
</feature>
<evidence type="ECO:0000256" key="7">
    <source>
        <dbReference type="ARBA" id="ARBA00022692"/>
    </source>
</evidence>
<name>A0A0V8GCP4_9BACL</name>
<comment type="similarity">
    <text evidence="2 14">Belongs to the LPG synthase family.</text>
</comment>